<feature type="domain" description="RNA polymerase sigma factor 70 region 4 type 2" evidence="6">
    <location>
        <begin position="122"/>
        <end position="173"/>
    </location>
</feature>
<dbReference type="Gene3D" id="1.10.1740.10">
    <property type="match status" value="1"/>
</dbReference>
<dbReference type="OrthoDB" id="655312at2"/>
<dbReference type="InterPro" id="IPR036388">
    <property type="entry name" value="WH-like_DNA-bd_sf"/>
</dbReference>
<dbReference type="SUPFAM" id="SSF88659">
    <property type="entry name" value="Sigma3 and sigma4 domains of RNA polymerase sigma factors"/>
    <property type="match status" value="1"/>
</dbReference>
<dbReference type="SUPFAM" id="SSF88946">
    <property type="entry name" value="Sigma2 domain of RNA polymerase sigma factors"/>
    <property type="match status" value="1"/>
</dbReference>
<evidence type="ECO:0000256" key="3">
    <source>
        <dbReference type="ARBA" id="ARBA00023082"/>
    </source>
</evidence>
<dbReference type="EMBL" id="SGXA01000001">
    <property type="protein sequence ID" value="RZS76605.1"/>
    <property type="molecule type" value="Genomic_DNA"/>
</dbReference>
<dbReference type="InterPro" id="IPR013324">
    <property type="entry name" value="RNA_pol_sigma_r3/r4-like"/>
</dbReference>
<dbReference type="GO" id="GO:0003677">
    <property type="term" value="F:DNA binding"/>
    <property type="evidence" value="ECO:0007669"/>
    <property type="project" value="InterPro"/>
</dbReference>
<keyword evidence="3" id="KW-0731">Sigma factor</keyword>
<dbReference type="Gene3D" id="1.10.10.10">
    <property type="entry name" value="Winged helix-like DNA-binding domain superfamily/Winged helix DNA-binding domain"/>
    <property type="match status" value="1"/>
</dbReference>
<comment type="similarity">
    <text evidence="1">Belongs to the sigma-70 factor family. ECF subfamily.</text>
</comment>
<dbReference type="NCBIfam" id="TIGR02937">
    <property type="entry name" value="sigma70-ECF"/>
    <property type="match status" value="1"/>
</dbReference>
<keyword evidence="4" id="KW-0804">Transcription</keyword>
<evidence type="ECO:0000313" key="8">
    <source>
        <dbReference type="Proteomes" id="UP000293874"/>
    </source>
</evidence>
<proteinExistence type="inferred from homology"/>
<organism evidence="7 8">
    <name type="scientific">Pseudobacter ginsenosidimutans</name>
    <dbReference type="NCBI Taxonomy" id="661488"/>
    <lineage>
        <taxon>Bacteria</taxon>
        <taxon>Pseudomonadati</taxon>
        <taxon>Bacteroidota</taxon>
        <taxon>Chitinophagia</taxon>
        <taxon>Chitinophagales</taxon>
        <taxon>Chitinophagaceae</taxon>
        <taxon>Pseudobacter</taxon>
    </lineage>
</organism>
<dbReference type="InterPro" id="IPR039425">
    <property type="entry name" value="RNA_pol_sigma-70-like"/>
</dbReference>
<dbReference type="Pfam" id="PF08281">
    <property type="entry name" value="Sigma70_r4_2"/>
    <property type="match status" value="1"/>
</dbReference>
<dbReference type="AlphaFoldDB" id="A0A4Q7N697"/>
<evidence type="ECO:0000313" key="7">
    <source>
        <dbReference type="EMBL" id="RZS76605.1"/>
    </source>
</evidence>
<dbReference type="InterPro" id="IPR013249">
    <property type="entry name" value="RNA_pol_sigma70_r4_t2"/>
</dbReference>
<name>A0A4Q7N697_9BACT</name>
<sequence>MLQDPFHAVTGETHADNTTHTFECLYRQHEHALFLLASRATKSPEQARDIVQEVFLKLWEKRNNLEHIQDIEAWLYRVTGNKLIDHLRKTAADQRLKTALWNSTQAKNNEPDQLLEARECNQQIHAAINQLAPQRQLIYRLNREEGMNYQAIADTLSISRHTVKNQISFALRSIQRFLGL</sequence>
<feature type="domain" description="RNA polymerase sigma-70 region 2" evidence="5">
    <location>
        <begin position="25"/>
        <end position="91"/>
    </location>
</feature>
<keyword evidence="2" id="KW-0805">Transcription regulation</keyword>
<dbReference type="InterPro" id="IPR014284">
    <property type="entry name" value="RNA_pol_sigma-70_dom"/>
</dbReference>
<dbReference type="GO" id="GO:0006352">
    <property type="term" value="P:DNA-templated transcription initiation"/>
    <property type="evidence" value="ECO:0007669"/>
    <property type="project" value="InterPro"/>
</dbReference>
<dbReference type="PANTHER" id="PTHR43133">
    <property type="entry name" value="RNA POLYMERASE ECF-TYPE SIGMA FACTO"/>
    <property type="match status" value="1"/>
</dbReference>
<gene>
    <name evidence="7" type="ORF">EV199_2491</name>
</gene>
<dbReference type="PANTHER" id="PTHR43133:SF46">
    <property type="entry name" value="RNA POLYMERASE SIGMA-70 FACTOR ECF SUBFAMILY"/>
    <property type="match status" value="1"/>
</dbReference>
<dbReference type="GO" id="GO:0016987">
    <property type="term" value="F:sigma factor activity"/>
    <property type="evidence" value="ECO:0007669"/>
    <property type="project" value="UniProtKB-KW"/>
</dbReference>
<evidence type="ECO:0000256" key="2">
    <source>
        <dbReference type="ARBA" id="ARBA00023015"/>
    </source>
</evidence>
<evidence type="ECO:0000259" key="6">
    <source>
        <dbReference type="Pfam" id="PF08281"/>
    </source>
</evidence>
<dbReference type="Pfam" id="PF04542">
    <property type="entry name" value="Sigma70_r2"/>
    <property type="match status" value="1"/>
</dbReference>
<evidence type="ECO:0000256" key="1">
    <source>
        <dbReference type="ARBA" id="ARBA00010641"/>
    </source>
</evidence>
<dbReference type="RefSeq" id="WP_130540900.1">
    <property type="nucleotide sequence ID" value="NZ_CP042431.1"/>
</dbReference>
<reference evidence="7 8" key="1">
    <citation type="submission" date="2019-02" db="EMBL/GenBank/DDBJ databases">
        <title>Genomic Encyclopedia of Type Strains, Phase IV (KMG-IV): sequencing the most valuable type-strain genomes for metagenomic binning, comparative biology and taxonomic classification.</title>
        <authorList>
            <person name="Goeker M."/>
        </authorList>
    </citation>
    <scope>NUCLEOTIDE SEQUENCE [LARGE SCALE GENOMIC DNA]</scope>
    <source>
        <strain evidence="7 8">DSM 18116</strain>
    </source>
</reference>
<keyword evidence="8" id="KW-1185">Reference proteome</keyword>
<accession>A0A4Q7N697</accession>
<dbReference type="Proteomes" id="UP000293874">
    <property type="component" value="Unassembled WGS sequence"/>
</dbReference>
<dbReference type="InterPro" id="IPR007627">
    <property type="entry name" value="RNA_pol_sigma70_r2"/>
</dbReference>
<evidence type="ECO:0000256" key="4">
    <source>
        <dbReference type="ARBA" id="ARBA00023163"/>
    </source>
</evidence>
<protein>
    <submittedName>
        <fullName evidence="7">RNA polymerase ECF family sigma subunit</fullName>
    </submittedName>
</protein>
<evidence type="ECO:0000259" key="5">
    <source>
        <dbReference type="Pfam" id="PF04542"/>
    </source>
</evidence>
<dbReference type="NCBIfam" id="TIGR02985">
    <property type="entry name" value="Sig70_bacteroi1"/>
    <property type="match status" value="1"/>
</dbReference>
<dbReference type="InterPro" id="IPR013325">
    <property type="entry name" value="RNA_pol_sigma_r2"/>
</dbReference>
<dbReference type="InterPro" id="IPR014327">
    <property type="entry name" value="RNA_pol_sigma70_bacteroid"/>
</dbReference>
<comment type="caution">
    <text evidence="7">The sequence shown here is derived from an EMBL/GenBank/DDBJ whole genome shotgun (WGS) entry which is preliminary data.</text>
</comment>